<dbReference type="InterPro" id="IPR012295">
    <property type="entry name" value="TBP_dom_sf"/>
</dbReference>
<dbReference type="PRINTS" id="PR00686">
    <property type="entry name" value="TIFACTORIID"/>
</dbReference>
<keyword evidence="5" id="KW-1185">Reference proteome</keyword>
<keyword evidence="2" id="KW-0238">DNA-binding</keyword>
<comment type="caution">
    <text evidence="4">The sequence shown here is derived from an EMBL/GenBank/DDBJ whole genome shotgun (WGS) entry which is preliminary data.</text>
</comment>
<evidence type="ECO:0000256" key="3">
    <source>
        <dbReference type="ARBA" id="ARBA00023163"/>
    </source>
</evidence>
<evidence type="ECO:0008006" key="6">
    <source>
        <dbReference type="Google" id="ProtNLM"/>
    </source>
</evidence>
<keyword evidence="3" id="KW-0804">Transcription</keyword>
<protein>
    <recommendedName>
        <fullName evidence="6">TATA-box-binding protein</fullName>
    </recommendedName>
</protein>
<evidence type="ECO:0000256" key="2">
    <source>
        <dbReference type="ARBA" id="ARBA00023125"/>
    </source>
</evidence>
<dbReference type="Proteomes" id="UP001470230">
    <property type="component" value="Unassembled WGS sequence"/>
</dbReference>
<gene>
    <name evidence="4" type="ORF">M9Y10_010275</name>
</gene>
<dbReference type="SUPFAM" id="SSF55945">
    <property type="entry name" value="TATA-box binding protein-like"/>
    <property type="match status" value="2"/>
</dbReference>
<evidence type="ECO:0000313" key="4">
    <source>
        <dbReference type="EMBL" id="KAK8864752.1"/>
    </source>
</evidence>
<proteinExistence type="inferred from homology"/>
<dbReference type="InterPro" id="IPR000814">
    <property type="entry name" value="TBP"/>
</dbReference>
<sequence length="258" mass="29502">MNDIEAFTNKEDFSDCEYLQEGELLEGEFQNLTSKPVVHDVHIKCNLNCTLDLYNIAQLTRNAEYCPQRIQYLKLEISNPSAIAQIFKIGTMNVIGTKTVSDAVLAAKKFGRVLKKLKYNVHLTDIKVTNILANSCYNFKVNFNSILNDLDYKMNIKYNPENFSGLIVKIPNLPVTSTIYTSGRILFSGAKEMKDLESASEYILKMLQLHEQKSEISLMNFQSQPKSEILIDKNKNSLKAEIKDKMDYDPFYGKKPRS</sequence>
<reference evidence="4 5" key="1">
    <citation type="submission" date="2024-04" db="EMBL/GenBank/DDBJ databases">
        <title>Tritrichomonas musculus Genome.</title>
        <authorList>
            <person name="Alves-Ferreira E."/>
            <person name="Grigg M."/>
            <person name="Lorenzi H."/>
            <person name="Galac M."/>
        </authorList>
    </citation>
    <scope>NUCLEOTIDE SEQUENCE [LARGE SCALE GENOMIC DNA]</scope>
    <source>
        <strain evidence="4 5">EAF2021</strain>
    </source>
</reference>
<dbReference type="Pfam" id="PF00352">
    <property type="entry name" value="TBP"/>
    <property type="match status" value="2"/>
</dbReference>
<evidence type="ECO:0000313" key="5">
    <source>
        <dbReference type="Proteomes" id="UP001470230"/>
    </source>
</evidence>
<dbReference type="EMBL" id="JAPFFF010000016">
    <property type="protein sequence ID" value="KAK8864752.1"/>
    <property type="molecule type" value="Genomic_DNA"/>
</dbReference>
<name>A0ABR2ILK9_9EUKA</name>
<organism evidence="4 5">
    <name type="scientific">Tritrichomonas musculus</name>
    <dbReference type="NCBI Taxonomy" id="1915356"/>
    <lineage>
        <taxon>Eukaryota</taxon>
        <taxon>Metamonada</taxon>
        <taxon>Parabasalia</taxon>
        <taxon>Tritrichomonadida</taxon>
        <taxon>Tritrichomonadidae</taxon>
        <taxon>Tritrichomonas</taxon>
    </lineage>
</organism>
<evidence type="ECO:0000256" key="1">
    <source>
        <dbReference type="ARBA" id="ARBA00005560"/>
    </source>
</evidence>
<accession>A0ABR2ILK9</accession>
<dbReference type="Gene3D" id="3.30.310.10">
    <property type="entry name" value="TATA-Binding Protein"/>
    <property type="match status" value="2"/>
</dbReference>
<dbReference type="PANTHER" id="PTHR10126">
    <property type="entry name" value="TATA-BOX BINDING PROTEIN"/>
    <property type="match status" value="1"/>
</dbReference>
<comment type="similarity">
    <text evidence="1">Belongs to the TBP family.</text>
</comment>